<sequence>MRSEVIIKGKLISIIIDSGALVSLISDKLRKELNIPIIKKSDIRFVMANGTRVASKGKIEITIEIDENTEMKIIMDVIKSVEKELILGNDVLREKKGIIDYNEKTLILRENGKDIEIPIKYENNDEDIDDDNDNDDSEDEDSENEYEKISEQEIYLINNEEKGHIIEENY</sequence>
<feature type="region of interest" description="Disordered" evidence="1">
    <location>
        <begin position="122"/>
        <end position="153"/>
    </location>
</feature>
<dbReference type="SUPFAM" id="SSF50630">
    <property type="entry name" value="Acid proteases"/>
    <property type="match status" value="1"/>
</dbReference>
<comment type="caution">
    <text evidence="2">The sequence shown here is derived from an EMBL/GenBank/DDBJ whole genome shotgun (WGS) entry which is preliminary data.</text>
</comment>
<dbReference type="Gene3D" id="2.40.70.10">
    <property type="entry name" value="Acid Proteases"/>
    <property type="match status" value="1"/>
</dbReference>
<dbReference type="Pfam" id="PF13650">
    <property type="entry name" value="Asp_protease_2"/>
    <property type="match status" value="1"/>
</dbReference>
<reference evidence="2 3" key="1">
    <citation type="submission" date="2014-02" db="EMBL/GenBank/DDBJ databases">
        <title>Single nucleus genome sequencing reveals high similarity among nuclei of an endomycorrhizal fungus.</title>
        <authorList>
            <person name="Lin K."/>
            <person name="Geurts R."/>
            <person name="Zhang Z."/>
            <person name="Limpens E."/>
            <person name="Saunders D.G."/>
            <person name="Mu D."/>
            <person name="Pang E."/>
            <person name="Cao H."/>
            <person name="Cha H."/>
            <person name="Lin T."/>
            <person name="Zhou Q."/>
            <person name="Shang Y."/>
            <person name="Li Y."/>
            <person name="Ivanov S."/>
            <person name="Sharma T."/>
            <person name="Velzen R.V."/>
            <person name="Ruijter N.D."/>
            <person name="Aanen D.K."/>
            <person name="Win J."/>
            <person name="Kamoun S."/>
            <person name="Bisseling T."/>
            <person name="Huang S."/>
        </authorList>
    </citation>
    <scope>NUCLEOTIDE SEQUENCE [LARGE SCALE GENOMIC DNA]</scope>
    <source>
        <strain evidence="3">DAOM197198w</strain>
    </source>
</reference>
<accession>A0A015I9B9</accession>
<dbReference type="EMBL" id="JEMT01028764">
    <property type="protein sequence ID" value="EXX53787.1"/>
    <property type="molecule type" value="Genomic_DNA"/>
</dbReference>
<evidence type="ECO:0000313" key="3">
    <source>
        <dbReference type="Proteomes" id="UP000022910"/>
    </source>
</evidence>
<gene>
    <name evidence="2" type="ORF">RirG_240720</name>
</gene>
<dbReference type="HOGENOM" id="CLU_131670_0_0_1"/>
<keyword evidence="3" id="KW-1185">Reference proteome</keyword>
<evidence type="ECO:0000313" key="2">
    <source>
        <dbReference type="EMBL" id="EXX53787.1"/>
    </source>
</evidence>
<protein>
    <recommendedName>
        <fullName evidence="4">Peptidase A2 domain-containing protein</fullName>
    </recommendedName>
</protein>
<feature type="compositionally biased region" description="Acidic residues" evidence="1">
    <location>
        <begin position="124"/>
        <end position="144"/>
    </location>
</feature>
<dbReference type="CDD" id="cd00303">
    <property type="entry name" value="retropepsin_like"/>
    <property type="match status" value="1"/>
</dbReference>
<proteinExistence type="predicted"/>
<dbReference type="Proteomes" id="UP000022910">
    <property type="component" value="Unassembled WGS sequence"/>
</dbReference>
<dbReference type="AlphaFoldDB" id="A0A015I9B9"/>
<evidence type="ECO:0008006" key="4">
    <source>
        <dbReference type="Google" id="ProtNLM"/>
    </source>
</evidence>
<name>A0A015I9B9_RHIIW</name>
<evidence type="ECO:0000256" key="1">
    <source>
        <dbReference type="SAM" id="MobiDB-lite"/>
    </source>
</evidence>
<dbReference type="InterPro" id="IPR021109">
    <property type="entry name" value="Peptidase_aspartic_dom_sf"/>
</dbReference>
<organism evidence="2 3">
    <name type="scientific">Rhizophagus irregularis (strain DAOM 197198w)</name>
    <name type="common">Glomus intraradices</name>
    <dbReference type="NCBI Taxonomy" id="1432141"/>
    <lineage>
        <taxon>Eukaryota</taxon>
        <taxon>Fungi</taxon>
        <taxon>Fungi incertae sedis</taxon>
        <taxon>Mucoromycota</taxon>
        <taxon>Glomeromycotina</taxon>
        <taxon>Glomeromycetes</taxon>
        <taxon>Glomerales</taxon>
        <taxon>Glomeraceae</taxon>
        <taxon>Rhizophagus</taxon>
    </lineage>
</organism>